<accession>A0A0R3T9H1</accession>
<proteinExistence type="inferred from homology"/>
<dbReference type="GO" id="GO:0004620">
    <property type="term" value="F:phospholipase activity"/>
    <property type="evidence" value="ECO:0007669"/>
    <property type="project" value="InterPro"/>
</dbReference>
<dbReference type="EC" id="3.1.1.-" evidence="7"/>
<keyword evidence="4 7" id="KW-0442">Lipid degradation</keyword>
<dbReference type="GO" id="GO:0009395">
    <property type="term" value="P:phospholipid catabolic process"/>
    <property type="evidence" value="ECO:0007669"/>
    <property type="project" value="TreeGrafter"/>
</dbReference>
<sequence length="165" mass="18731">LWTSALTPSIEFRYFKFIRNVTGIDALEREYGDVFSYDRTPRAQIFRRDQEKVTDLPSMYRLMRYNDFTRDPLSQCNSTPPYTAFFAIAARGDLNDPNGSYPLPFLGYRLHGSTDVKLVNLAMAKSVRWGGVGLFHLALQVVHKQRKLALATNCALSVSVGSCLR</sequence>
<evidence type="ECO:0000256" key="1">
    <source>
        <dbReference type="ARBA" id="ARBA00007835"/>
    </source>
</evidence>
<comment type="function">
    <text evidence="7">Putative phospholipase.</text>
</comment>
<keyword evidence="2" id="KW-0732">Signal</keyword>
<comment type="similarity">
    <text evidence="1 7">Belongs to the phospholipase B-like family.</text>
</comment>
<protein>
    <recommendedName>
        <fullName evidence="7">Phospholipase B-like</fullName>
        <ecNumber evidence="7">3.1.1.-</ecNumber>
    </recommendedName>
</protein>
<keyword evidence="5 7" id="KW-0443">Lipid metabolism</keyword>
<evidence type="ECO:0000256" key="3">
    <source>
        <dbReference type="ARBA" id="ARBA00022801"/>
    </source>
</evidence>
<dbReference type="GO" id="GO:0005576">
    <property type="term" value="C:extracellular region"/>
    <property type="evidence" value="ECO:0007669"/>
    <property type="project" value="TreeGrafter"/>
</dbReference>
<name>A0A0R3T9H1_RODNA</name>
<dbReference type="PANTHER" id="PTHR12370">
    <property type="entry name" value="PHOSPHOLIPASE B-RELATED"/>
    <property type="match status" value="1"/>
</dbReference>
<evidence type="ECO:0000256" key="7">
    <source>
        <dbReference type="RuleBase" id="RU364138"/>
    </source>
</evidence>
<keyword evidence="6" id="KW-0325">Glycoprotein</keyword>
<reference evidence="8" key="1">
    <citation type="submission" date="2017-02" db="UniProtKB">
        <authorList>
            <consortium name="WormBaseParasite"/>
        </authorList>
    </citation>
    <scope>IDENTIFICATION</scope>
</reference>
<evidence type="ECO:0000256" key="5">
    <source>
        <dbReference type="ARBA" id="ARBA00023098"/>
    </source>
</evidence>
<dbReference type="STRING" id="102285.A0A0R3T9H1"/>
<keyword evidence="3 7" id="KW-0378">Hydrolase</keyword>
<evidence type="ECO:0000256" key="6">
    <source>
        <dbReference type="ARBA" id="ARBA00023180"/>
    </source>
</evidence>
<dbReference type="PANTHER" id="PTHR12370:SF3">
    <property type="entry name" value="PHOSPHOLIPASE B-LIKE 2-RELATED"/>
    <property type="match status" value="1"/>
</dbReference>
<evidence type="ECO:0000313" key="8">
    <source>
        <dbReference type="WBParaSite" id="HNAJ_0000371001-mRNA-1"/>
    </source>
</evidence>
<evidence type="ECO:0000256" key="2">
    <source>
        <dbReference type="ARBA" id="ARBA00022729"/>
    </source>
</evidence>
<organism evidence="8">
    <name type="scientific">Rodentolepis nana</name>
    <name type="common">Dwarf tapeworm</name>
    <name type="synonym">Hymenolepis nana</name>
    <dbReference type="NCBI Taxonomy" id="102285"/>
    <lineage>
        <taxon>Eukaryota</taxon>
        <taxon>Metazoa</taxon>
        <taxon>Spiralia</taxon>
        <taxon>Lophotrochozoa</taxon>
        <taxon>Platyhelminthes</taxon>
        <taxon>Cestoda</taxon>
        <taxon>Eucestoda</taxon>
        <taxon>Cyclophyllidea</taxon>
        <taxon>Hymenolepididae</taxon>
        <taxon>Rodentolepis</taxon>
    </lineage>
</organism>
<evidence type="ECO:0000256" key="4">
    <source>
        <dbReference type="ARBA" id="ARBA00022963"/>
    </source>
</evidence>
<dbReference type="Pfam" id="PF04916">
    <property type="entry name" value="Phospholip_B"/>
    <property type="match status" value="1"/>
</dbReference>
<dbReference type="InterPro" id="IPR007000">
    <property type="entry name" value="PLipase_B-like"/>
</dbReference>
<dbReference type="AlphaFoldDB" id="A0A0R3T9H1"/>
<dbReference type="Gene3D" id="3.60.60.30">
    <property type="match status" value="1"/>
</dbReference>
<dbReference type="WBParaSite" id="HNAJ_0000371001-mRNA-1">
    <property type="protein sequence ID" value="HNAJ_0000371001-mRNA-1"/>
    <property type="gene ID" value="HNAJ_0000371001"/>
</dbReference>